<evidence type="ECO:0000313" key="2">
    <source>
        <dbReference type="Proteomes" id="UP000565579"/>
    </source>
</evidence>
<protein>
    <submittedName>
        <fullName evidence="1">Uncharacterized protein</fullName>
    </submittedName>
</protein>
<dbReference type="Proteomes" id="UP000565579">
    <property type="component" value="Unassembled WGS sequence"/>
</dbReference>
<accession>A0A7X0P6Z6</accession>
<gene>
    <name evidence="1" type="ORF">HD593_010999</name>
</gene>
<proteinExistence type="predicted"/>
<comment type="caution">
    <text evidence="1">The sequence shown here is derived from an EMBL/GenBank/DDBJ whole genome shotgun (WGS) entry which is preliminary data.</text>
</comment>
<organism evidence="1 2">
    <name type="scientific">Nonomuraea rubra</name>
    <dbReference type="NCBI Taxonomy" id="46180"/>
    <lineage>
        <taxon>Bacteria</taxon>
        <taxon>Bacillati</taxon>
        <taxon>Actinomycetota</taxon>
        <taxon>Actinomycetes</taxon>
        <taxon>Streptosporangiales</taxon>
        <taxon>Streptosporangiaceae</taxon>
        <taxon>Nonomuraea</taxon>
    </lineage>
</organism>
<evidence type="ECO:0000313" key="1">
    <source>
        <dbReference type="EMBL" id="MBB6556204.1"/>
    </source>
</evidence>
<dbReference type="RefSeq" id="WP_185110681.1">
    <property type="nucleotide sequence ID" value="NZ_BAAAXY010000153.1"/>
</dbReference>
<keyword evidence="2" id="KW-1185">Reference proteome</keyword>
<name>A0A7X0P6Z6_9ACTN</name>
<dbReference type="AlphaFoldDB" id="A0A7X0P6Z6"/>
<reference evidence="1 2" key="1">
    <citation type="submission" date="2020-08" db="EMBL/GenBank/DDBJ databases">
        <title>Sequencing the genomes of 1000 actinobacteria strains.</title>
        <authorList>
            <person name="Klenk H.-P."/>
        </authorList>
    </citation>
    <scope>NUCLEOTIDE SEQUENCE [LARGE SCALE GENOMIC DNA]</scope>
    <source>
        <strain evidence="1 2">DSM 43768</strain>
    </source>
</reference>
<sequence>MTATIATKLTGHTLTVERIMDLPELEGARLRERAETNTFSGPVWVFVERRDGVFVADHGTNDRRDLNPNNHIWDNARYLADRLSGRVGEFEDLRYVGPGREGDWQAGAVREGWHVRLTPRGPWLRIVEVVKHINLAKLRATGQIRYRQVTLVLEDGQSITRKNATYLDARPYCA</sequence>
<dbReference type="EMBL" id="JACHMI010000001">
    <property type="protein sequence ID" value="MBB6556204.1"/>
    <property type="molecule type" value="Genomic_DNA"/>
</dbReference>